<evidence type="ECO:0000313" key="1">
    <source>
        <dbReference type="EMBL" id="SPF31332.1"/>
    </source>
</evidence>
<organism evidence="1 2">
    <name type="scientific">Candidatus Sulfotelmatobacter kueseliae</name>
    <dbReference type="NCBI Taxonomy" id="2042962"/>
    <lineage>
        <taxon>Bacteria</taxon>
        <taxon>Pseudomonadati</taxon>
        <taxon>Acidobacteriota</taxon>
        <taxon>Terriglobia</taxon>
        <taxon>Terriglobales</taxon>
        <taxon>Candidatus Korobacteraceae</taxon>
        <taxon>Candidatus Sulfotelmatobacter</taxon>
    </lineage>
</organism>
<accession>A0A2U3JVA4</accession>
<sequence length="131" mass="14634">MTAGGSSSGKSLDDRLHFIKHKGHAVYLIDFSHCTAKEMLLLLDLVRADVARHAPGSVLTLADFTGAHVDKAVATKIKQVLTLDRPYVKRSAWVGTEGLPHVFYENFKSFSQRDFPTFKTREEAMDWLAAE</sequence>
<name>A0A2U3JVA4_9BACT</name>
<protein>
    <recommendedName>
        <fullName evidence="3">STAS/SEC14 domain-containing protein</fullName>
    </recommendedName>
</protein>
<dbReference type="AlphaFoldDB" id="A0A2U3JVA4"/>
<dbReference type="Proteomes" id="UP000238701">
    <property type="component" value="Unassembled WGS sequence"/>
</dbReference>
<dbReference type="EMBL" id="OMOD01000001">
    <property type="protein sequence ID" value="SPF31332.1"/>
    <property type="molecule type" value="Genomic_DNA"/>
</dbReference>
<gene>
    <name evidence="1" type="ORF">SBA1_10037</name>
</gene>
<dbReference type="InterPro" id="IPR038396">
    <property type="entry name" value="SpoIIAA-like_sf"/>
</dbReference>
<dbReference type="InterPro" id="IPR036513">
    <property type="entry name" value="STAS_dom_sf"/>
</dbReference>
<dbReference type="SUPFAM" id="SSF52091">
    <property type="entry name" value="SpoIIaa-like"/>
    <property type="match status" value="1"/>
</dbReference>
<evidence type="ECO:0000313" key="2">
    <source>
        <dbReference type="Proteomes" id="UP000238701"/>
    </source>
</evidence>
<dbReference type="Gene3D" id="3.40.50.10600">
    <property type="entry name" value="SpoIIaa-like domains"/>
    <property type="match status" value="1"/>
</dbReference>
<evidence type="ECO:0008006" key="3">
    <source>
        <dbReference type="Google" id="ProtNLM"/>
    </source>
</evidence>
<dbReference type="OrthoDB" id="1122084at2"/>
<proteinExistence type="predicted"/>
<reference evidence="2" key="1">
    <citation type="submission" date="2018-02" db="EMBL/GenBank/DDBJ databases">
        <authorList>
            <person name="Hausmann B."/>
        </authorList>
    </citation>
    <scope>NUCLEOTIDE SEQUENCE [LARGE SCALE GENOMIC DNA]</scope>
    <source>
        <strain evidence="2">Peat soil MAG SbA1</strain>
    </source>
</reference>